<evidence type="ECO:0000313" key="3">
    <source>
        <dbReference type="EMBL" id="KAK6913111.1"/>
    </source>
</evidence>
<dbReference type="AlphaFoldDB" id="A0AAN8YU61"/>
<protein>
    <submittedName>
        <fullName evidence="3">PWWP domain</fullName>
    </submittedName>
</protein>
<organism evidence="3 4">
    <name type="scientific">Dillenia turbinata</name>
    <dbReference type="NCBI Taxonomy" id="194707"/>
    <lineage>
        <taxon>Eukaryota</taxon>
        <taxon>Viridiplantae</taxon>
        <taxon>Streptophyta</taxon>
        <taxon>Embryophyta</taxon>
        <taxon>Tracheophyta</taxon>
        <taxon>Spermatophyta</taxon>
        <taxon>Magnoliopsida</taxon>
        <taxon>eudicotyledons</taxon>
        <taxon>Gunneridae</taxon>
        <taxon>Pentapetalae</taxon>
        <taxon>Dilleniales</taxon>
        <taxon>Dilleniaceae</taxon>
        <taxon>Dillenia</taxon>
    </lineage>
</organism>
<reference evidence="3 4" key="1">
    <citation type="submission" date="2023-12" db="EMBL/GenBank/DDBJ databases">
        <title>A high-quality genome assembly for Dillenia turbinata (Dilleniales).</title>
        <authorList>
            <person name="Chanderbali A."/>
        </authorList>
    </citation>
    <scope>NUCLEOTIDE SEQUENCE [LARGE SCALE GENOMIC DNA]</scope>
    <source>
        <strain evidence="3">LSX21</strain>
        <tissue evidence="3">Leaf</tissue>
    </source>
</reference>
<dbReference type="InterPro" id="IPR000313">
    <property type="entry name" value="PWWP_dom"/>
</dbReference>
<proteinExistence type="predicted"/>
<name>A0AAN8YU61_9MAGN</name>
<dbReference type="InterPro" id="IPR052657">
    <property type="entry name" value="PDP_family_Arabidopsis"/>
</dbReference>
<dbReference type="Proteomes" id="UP001370490">
    <property type="component" value="Unassembled WGS sequence"/>
</dbReference>
<feature type="compositionally biased region" description="Basic and acidic residues" evidence="1">
    <location>
        <begin position="535"/>
        <end position="560"/>
    </location>
</feature>
<dbReference type="Pfam" id="PF00855">
    <property type="entry name" value="PWWP"/>
    <property type="match status" value="1"/>
</dbReference>
<feature type="compositionally biased region" description="Polar residues" evidence="1">
    <location>
        <begin position="570"/>
        <end position="583"/>
    </location>
</feature>
<feature type="domain" description="PWWP" evidence="2">
    <location>
        <begin position="213"/>
        <end position="274"/>
    </location>
</feature>
<feature type="compositionally biased region" description="Basic and acidic residues" evidence="1">
    <location>
        <begin position="728"/>
        <end position="743"/>
    </location>
</feature>
<sequence>MEENGASKALKAQSLDDGVWVSVVDLVQKKQSVKESEVLAEINVGNGNAGVSIGEKVRSDENAERLGGVVEIVDLVDSEGFSEDDENEMEKRKGSGNGEMEADDVMEAGSVGNSLDKKVHYDGNGVSLDVEVHGTEVGVEEVEPNGVQERASGLVDLKLGYDFDEKSGSEENKISVSENGRDLSERIMGEVNGEEEEEEMGEDGTDLEYEFSVGDFVWGKIRSHPWWPGQIYDPSDASEAALKYRRRGRFLVAYFGDRSFAWCFPSQLKPLKEEFETMSQQSNSRNFVCAVKEAVDEIGRQVELEMTCSCVPKENQIELATARPMAVNAGIKEGVFVPEGSLGELSVSYFSPADFLDYLLFAACHVSVTNTLELTVFMSRLSAFYHAKGGSKVLTFHEPQLIPGLEDISKNNMEQGLVEGNKLSSHVGTEATETYQISFDEVSDDKLFHTRKQKSVAELMEGVENAENERKNGVVNGEETKLATIASSSGKRRKNSADKSESEGNLSLSPRKKNSKAEPSKCPAAIARVSCVDEGKPSGVESCKDAAKGEFNRGGSETRERKKSKYLSPPYTNLTWESRSPKSNGEPKADSWEVSNVSRMGERMAKASGQLIGSPPIFKCSGQTFQKRSEGNTVESDTVHTPTSEMQKEEQNRLNIDPMEASAPADKVLSDVHSAAVDPIWVEDDETTRKFCSAFRSSIYSDGPNYKMYKKLTAQSGQKRKASNLKHGTSEKDQTPKSPEGKSKRTKHELKGGKNSKAARPPNLNETGKVNDGKFSVPAAAVLVLTFSPGFSSPPKENLIKLYSQFGLLKESETWVSSDSSSCYVAFINKDDAEEAFNHSQKVSLFGDAQVSYRLENFLAPARNDKPEDAKLDKASSNLKTGGRKLSEQSASADDTLPIQLIKRNFEMMTLMLDTMGGTLSPEMKSCLEGEIKALLKKVSSMNTSASN</sequence>
<gene>
    <name evidence="3" type="ORF">RJ641_022712</name>
</gene>
<comment type="caution">
    <text evidence="3">The sequence shown here is derived from an EMBL/GenBank/DDBJ whole genome shotgun (WGS) entry which is preliminary data.</text>
</comment>
<feature type="region of interest" description="Disordered" evidence="1">
    <location>
        <begin position="622"/>
        <end position="652"/>
    </location>
</feature>
<feature type="region of interest" description="Disordered" evidence="1">
    <location>
        <begin position="864"/>
        <end position="892"/>
    </location>
</feature>
<feature type="region of interest" description="Disordered" evidence="1">
    <location>
        <begin position="535"/>
        <end position="592"/>
    </location>
</feature>
<evidence type="ECO:0000256" key="1">
    <source>
        <dbReference type="SAM" id="MobiDB-lite"/>
    </source>
</evidence>
<feature type="region of interest" description="Disordered" evidence="1">
    <location>
        <begin position="713"/>
        <end position="771"/>
    </location>
</feature>
<feature type="compositionally biased region" description="Polar residues" evidence="1">
    <location>
        <begin position="622"/>
        <end position="645"/>
    </location>
</feature>
<dbReference type="SUPFAM" id="SSF63748">
    <property type="entry name" value="Tudor/PWWP/MBT"/>
    <property type="match status" value="1"/>
</dbReference>
<dbReference type="Gene3D" id="2.30.30.140">
    <property type="match status" value="1"/>
</dbReference>
<dbReference type="PANTHER" id="PTHR10688">
    <property type="entry name" value="PWWP DOMAIN-CONTAINING PROTEIN"/>
    <property type="match status" value="1"/>
</dbReference>
<accession>A0AAN8YU61</accession>
<dbReference type="PROSITE" id="PS50812">
    <property type="entry name" value="PWWP"/>
    <property type="match status" value="1"/>
</dbReference>
<dbReference type="PANTHER" id="PTHR10688:SF3">
    <property type="entry name" value="PWWP DOMAIN-CONTAINING PROTEIN 6"/>
    <property type="match status" value="1"/>
</dbReference>
<feature type="region of interest" description="Disordered" evidence="1">
    <location>
        <begin position="461"/>
        <end position="522"/>
    </location>
</feature>
<feature type="region of interest" description="Disordered" evidence="1">
    <location>
        <begin position="77"/>
        <end position="107"/>
    </location>
</feature>
<evidence type="ECO:0000313" key="4">
    <source>
        <dbReference type="Proteomes" id="UP001370490"/>
    </source>
</evidence>
<keyword evidence="4" id="KW-1185">Reference proteome</keyword>
<evidence type="ECO:0000259" key="2">
    <source>
        <dbReference type="PROSITE" id="PS50812"/>
    </source>
</evidence>
<dbReference type="EMBL" id="JBAMMX010000027">
    <property type="protein sequence ID" value="KAK6913111.1"/>
    <property type="molecule type" value="Genomic_DNA"/>
</dbReference>
<feature type="compositionally biased region" description="Acidic residues" evidence="1">
    <location>
        <begin position="77"/>
        <end position="88"/>
    </location>
</feature>
<dbReference type="CDD" id="cd05162">
    <property type="entry name" value="PWWP"/>
    <property type="match status" value="1"/>
</dbReference>
<dbReference type="SMART" id="SM00293">
    <property type="entry name" value="PWWP"/>
    <property type="match status" value="1"/>
</dbReference>
<feature type="compositionally biased region" description="Basic and acidic residues" evidence="1">
    <location>
        <begin position="864"/>
        <end position="874"/>
    </location>
</feature>